<name>A0A7I7VV13_9MYCO</name>
<keyword evidence="1" id="KW-0472">Membrane</keyword>
<proteinExistence type="predicted"/>
<evidence type="ECO:0000313" key="3">
    <source>
        <dbReference type="Proteomes" id="UP000467201"/>
    </source>
</evidence>
<dbReference type="EMBL" id="AP022605">
    <property type="protein sequence ID" value="BBZ09136.1"/>
    <property type="molecule type" value="Genomic_DNA"/>
</dbReference>
<accession>A0A7I7VV13</accession>
<dbReference type="AlphaFoldDB" id="A0A7I7VV13"/>
<gene>
    <name evidence="2" type="ORF">MDOR_33050</name>
</gene>
<keyword evidence="1" id="KW-0812">Transmembrane</keyword>
<feature type="transmembrane region" description="Helical" evidence="1">
    <location>
        <begin position="12"/>
        <end position="31"/>
    </location>
</feature>
<sequence>MLGVRESEWFTWPGYLWFGLAGYLFLSLLVVEPVRLPIRGWTTRTAPPAEESTEPPVDAGLNQRIFPARAGAVAAGAASVRLSAWG</sequence>
<dbReference type="Proteomes" id="UP000467201">
    <property type="component" value="Chromosome"/>
</dbReference>
<evidence type="ECO:0000256" key="1">
    <source>
        <dbReference type="SAM" id="Phobius"/>
    </source>
</evidence>
<evidence type="ECO:0000313" key="2">
    <source>
        <dbReference type="EMBL" id="BBZ09136.1"/>
    </source>
</evidence>
<reference evidence="2 3" key="1">
    <citation type="journal article" date="2019" name="Emerg. Microbes Infect.">
        <title>Comprehensive subspecies identification of 175 nontuberculous mycobacteria species based on 7547 genomic profiles.</title>
        <authorList>
            <person name="Matsumoto Y."/>
            <person name="Kinjo T."/>
            <person name="Motooka D."/>
            <person name="Nabeya D."/>
            <person name="Jung N."/>
            <person name="Uechi K."/>
            <person name="Horii T."/>
            <person name="Iida T."/>
            <person name="Fujita J."/>
            <person name="Nakamura S."/>
        </authorList>
    </citation>
    <scope>NUCLEOTIDE SEQUENCE [LARGE SCALE GENOMIC DNA]</scope>
    <source>
        <strain evidence="2 3">JCM 12405</strain>
    </source>
</reference>
<dbReference type="KEGG" id="mdr:MDOR_33050"/>
<protein>
    <submittedName>
        <fullName evidence="2">Uncharacterized protein</fullName>
    </submittedName>
</protein>
<organism evidence="2 3">
    <name type="scientific">Mycolicibacterium doricum</name>
    <dbReference type="NCBI Taxonomy" id="126673"/>
    <lineage>
        <taxon>Bacteria</taxon>
        <taxon>Bacillati</taxon>
        <taxon>Actinomycetota</taxon>
        <taxon>Actinomycetes</taxon>
        <taxon>Mycobacteriales</taxon>
        <taxon>Mycobacteriaceae</taxon>
        <taxon>Mycolicibacterium</taxon>
    </lineage>
</organism>
<keyword evidence="1" id="KW-1133">Transmembrane helix</keyword>